<evidence type="ECO:0000256" key="6">
    <source>
        <dbReference type="SAM" id="Coils"/>
    </source>
</evidence>
<dbReference type="CDD" id="cd17546">
    <property type="entry name" value="REC_hyHK_CKI1_RcsC-like"/>
    <property type="match status" value="1"/>
</dbReference>
<dbReference type="InterPro" id="IPR036097">
    <property type="entry name" value="HisK_dim/P_sf"/>
</dbReference>
<dbReference type="SUPFAM" id="SSF52172">
    <property type="entry name" value="CheY-like"/>
    <property type="match status" value="2"/>
</dbReference>
<dbReference type="InterPro" id="IPR005467">
    <property type="entry name" value="His_kinase_dom"/>
</dbReference>
<dbReference type="Gene3D" id="3.40.50.2300">
    <property type="match status" value="2"/>
</dbReference>
<evidence type="ECO:0000259" key="7">
    <source>
        <dbReference type="PROSITE" id="PS50109"/>
    </source>
</evidence>
<dbReference type="SMART" id="SM00388">
    <property type="entry name" value="HisKA"/>
    <property type="match status" value="1"/>
</dbReference>
<dbReference type="EMBL" id="DXEZ01000163">
    <property type="protein sequence ID" value="HIX54540.1"/>
    <property type="molecule type" value="Genomic_DNA"/>
</dbReference>
<evidence type="ECO:0000256" key="3">
    <source>
        <dbReference type="ARBA" id="ARBA00022553"/>
    </source>
</evidence>
<feature type="domain" description="Histidine kinase" evidence="7">
    <location>
        <begin position="166"/>
        <end position="387"/>
    </location>
</feature>
<dbReference type="InterPro" id="IPR011006">
    <property type="entry name" value="CheY-like_superfamily"/>
</dbReference>
<dbReference type="PROSITE" id="PS50110">
    <property type="entry name" value="RESPONSE_REGULATORY"/>
    <property type="match status" value="2"/>
</dbReference>
<proteinExistence type="predicted"/>
<dbReference type="SMART" id="SM00387">
    <property type="entry name" value="HATPase_c"/>
    <property type="match status" value="1"/>
</dbReference>
<keyword evidence="4" id="KW-0902">Two-component regulatory system</keyword>
<accession>A0A9D1W8U2</accession>
<gene>
    <name evidence="9" type="ORF">H9853_05900</name>
</gene>
<feature type="coiled-coil region" evidence="6">
    <location>
        <begin position="132"/>
        <end position="166"/>
    </location>
</feature>
<feature type="modified residue" description="4-aspartylphosphate" evidence="5">
    <location>
        <position position="55"/>
    </location>
</feature>
<dbReference type="SUPFAM" id="SSF47384">
    <property type="entry name" value="Homodimeric domain of signal transducing histidine kinase"/>
    <property type="match status" value="1"/>
</dbReference>
<dbReference type="PANTHER" id="PTHR45339:SF1">
    <property type="entry name" value="HYBRID SIGNAL TRANSDUCTION HISTIDINE KINASE J"/>
    <property type="match status" value="1"/>
</dbReference>
<dbReference type="InterPro" id="IPR036890">
    <property type="entry name" value="HATPase_C_sf"/>
</dbReference>
<dbReference type="Proteomes" id="UP000824156">
    <property type="component" value="Unassembled WGS sequence"/>
</dbReference>
<dbReference type="SMART" id="SM00448">
    <property type="entry name" value="REC"/>
    <property type="match status" value="2"/>
</dbReference>
<dbReference type="AlphaFoldDB" id="A0A9D1W8U2"/>
<dbReference type="InterPro" id="IPR004358">
    <property type="entry name" value="Sig_transdc_His_kin-like_C"/>
</dbReference>
<dbReference type="SUPFAM" id="SSF55874">
    <property type="entry name" value="ATPase domain of HSP90 chaperone/DNA topoisomerase II/histidine kinase"/>
    <property type="match status" value="1"/>
</dbReference>
<protein>
    <recommendedName>
        <fullName evidence="2">histidine kinase</fullName>
        <ecNumber evidence="2">2.7.13.3</ecNumber>
    </recommendedName>
</protein>
<dbReference type="InterPro" id="IPR003661">
    <property type="entry name" value="HisK_dim/P_dom"/>
</dbReference>
<evidence type="ECO:0000256" key="1">
    <source>
        <dbReference type="ARBA" id="ARBA00000085"/>
    </source>
</evidence>
<dbReference type="PRINTS" id="PR00344">
    <property type="entry name" value="BCTRLSENSOR"/>
</dbReference>
<evidence type="ECO:0000256" key="4">
    <source>
        <dbReference type="ARBA" id="ARBA00023012"/>
    </source>
</evidence>
<dbReference type="InterPro" id="IPR001789">
    <property type="entry name" value="Sig_transdc_resp-reg_receiver"/>
</dbReference>
<organism evidence="9 10">
    <name type="scientific">Candidatus Sphingobacterium stercoripullorum</name>
    <dbReference type="NCBI Taxonomy" id="2838759"/>
    <lineage>
        <taxon>Bacteria</taxon>
        <taxon>Pseudomonadati</taxon>
        <taxon>Bacteroidota</taxon>
        <taxon>Sphingobacteriia</taxon>
        <taxon>Sphingobacteriales</taxon>
        <taxon>Sphingobacteriaceae</taxon>
        <taxon>Sphingobacterium</taxon>
    </lineage>
</organism>
<dbReference type="Gene3D" id="3.30.565.10">
    <property type="entry name" value="Histidine kinase-like ATPase, C-terminal domain"/>
    <property type="match status" value="1"/>
</dbReference>
<dbReference type="Pfam" id="PF00512">
    <property type="entry name" value="HisKA"/>
    <property type="match status" value="1"/>
</dbReference>
<feature type="domain" description="Response regulatory" evidence="8">
    <location>
        <begin position="412"/>
        <end position="530"/>
    </location>
</feature>
<evidence type="ECO:0000256" key="5">
    <source>
        <dbReference type="PROSITE-ProRule" id="PRU00169"/>
    </source>
</evidence>
<dbReference type="Pfam" id="PF00072">
    <property type="entry name" value="Response_reg"/>
    <property type="match status" value="2"/>
</dbReference>
<feature type="modified residue" description="4-aspartylphosphate" evidence="5">
    <location>
        <position position="461"/>
    </location>
</feature>
<dbReference type="Pfam" id="PF02518">
    <property type="entry name" value="HATPase_c"/>
    <property type="match status" value="1"/>
</dbReference>
<dbReference type="FunFam" id="3.30.565.10:FF:000010">
    <property type="entry name" value="Sensor histidine kinase RcsC"/>
    <property type="match status" value="1"/>
</dbReference>
<keyword evidence="6" id="KW-0175">Coiled coil</keyword>
<name>A0A9D1W8U2_9SPHI</name>
<evidence type="ECO:0000259" key="8">
    <source>
        <dbReference type="PROSITE" id="PS50110"/>
    </source>
</evidence>
<dbReference type="PANTHER" id="PTHR45339">
    <property type="entry name" value="HYBRID SIGNAL TRANSDUCTION HISTIDINE KINASE J"/>
    <property type="match status" value="1"/>
</dbReference>
<dbReference type="InterPro" id="IPR003594">
    <property type="entry name" value="HATPase_dom"/>
</dbReference>
<reference evidence="9" key="1">
    <citation type="journal article" date="2021" name="PeerJ">
        <title>Extensive microbial diversity within the chicken gut microbiome revealed by metagenomics and culture.</title>
        <authorList>
            <person name="Gilroy R."/>
            <person name="Ravi A."/>
            <person name="Getino M."/>
            <person name="Pursley I."/>
            <person name="Horton D.L."/>
            <person name="Alikhan N.F."/>
            <person name="Baker D."/>
            <person name="Gharbi K."/>
            <person name="Hall N."/>
            <person name="Watson M."/>
            <person name="Adriaenssens E.M."/>
            <person name="Foster-Nyarko E."/>
            <person name="Jarju S."/>
            <person name="Secka A."/>
            <person name="Antonio M."/>
            <person name="Oren A."/>
            <person name="Chaudhuri R.R."/>
            <person name="La Ragione R."/>
            <person name="Hildebrand F."/>
            <person name="Pallen M.J."/>
        </authorList>
    </citation>
    <scope>NUCLEOTIDE SEQUENCE</scope>
    <source>
        <strain evidence="9">1719</strain>
    </source>
</reference>
<dbReference type="PROSITE" id="PS50109">
    <property type="entry name" value="HIS_KIN"/>
    <property type="match status" value="1"/>
</dbReference>
<dbReference type="CDD" id="cd00082">
    <property type="entry name" value="HisKA"/>
    <property type="match status" value="1"/>
</dbReference>
<reference evidence="9" key="2">
    <citation type="submission" date="2021-04" db="EMBL/GenBank/DDBJ databases">
        <authorList>
            <person name="Gilroy R."/>
        </authorList>
    </citation>
    <scope>NUCLEOTIDE SEQUENCE</scope>
    <source>
        <strain evidence="9">1719</strain>
    </source>
</reference>
<comment type="caution">
    <text evidence="9">The sequence shown here is derived from an EMBL/GenBank/DDBJ whole genome shotgun (WGS) entry which is preliminary data.</text>
</comment>
<dbReference type="CDD" id="cd16922">
    <property type="entry name" value="HATPase_EvgS-ArcB-TorS-like"/>
    <property type="match status" value="1"/>
</dbReference>
<dbReference type="EC" id="2.7.13.3" evidence="2"/>
<evidence type="ECO:0000256" key="2">
    <source>
        <dbReference type="ARBA" id="ARBA00012438"/>
    </source>
</evidence>
<comment type="catalytic activity">
    <reaction evidence="1">
        <text>ATP + protein L-histidine = ADP + protein N-phospho-L-histidine.</text>
        <dbReference type="EC" id="2.7.13.3"/>
    </reaction>
</comment>
<feature type="domain" description="Response regulatory" evidence="8">
    <location>
        <begin position="5"/>
        <end position="123"/>
    </location>
</feature>
<dbReference type="GO" id="GO:0000155">
    <property type="term" value="F:phosphorelay sensor kinase activity"/>
    <property type="evidence" value="ECO:0007669"/>
    <property type="project" value="InterPro"/>
</dbReference>
<sequence>MRKVNILILDDRIENVISLSALLSNLEHVNLLQTTNPHEALRICWKEDISIALVDVQMPDINGFEFVSLLKNNPKTNHIVSIMVTAISKEDHYLIKGLKSGAVDYLYKPLNPEITLAKVGSYIRQIHIQDEIIQKNNELKQSREALIKAKEEAEEARKSKEIFLANMSHEIRTPINGIMGIISMFKASELSREQEDWVRRLENASHSLLHILNDILDISKIDSNAMTLEEEVFQLSKLIEDIEKTMSIRVKNKPINFQVELDENTPSYIKADPLRLQQIINNYISNSLKFTEKGFIKLCTKVIEKKDNFYTIEFSIKDSGIGIAEESLENIFEAFQQADNSITKKYGGTGLGLAIVNRLAKLMDGQVDVKSKYGEGSEFSFTATFESIAPVDAQIAVEKGEEKELESFPNVKILIAEDNELNVFILVHMLKSWQCDVDTEKNGYDALQAFEKKNYDIILMDTHMPIMSGIEAIKKIRTHKDPKKRSTPIITVSASVLEHEQEAAKQAGADDVLSKPFHANDLHGKIQRLL</sequence>
<evidence type="ECO:0000313" key="10">
    <source>
        <dbReference type="Proteomes" id="UP000824156"/>
    </source>
</evidence>
<evidence type="ECO:0000313" key="9">
    <source>
        <dbReference type="EMBL" id="HIX54540.1"/>
    </source>
</evidence>
<keyword evidence="3 5" id="KW-0597">Phosphoprotein</keyword>
<dbReference type="Gene3D" id="1.10.287.130">
    <property type="match status" value="1"/>
</dbReference>